<organism evidence="1 2">
    <name type="scientific">Algoriphagus limi</name>
    <dbReference type="NCBI Taxonomy" id="2975273"/>
    <lineage>
        <taxon>Bacteria</taxon>
        <taxon>Pseudomonadati</taxon>
        <taxon>Bacteroidota</taxon>
        <taxon>Cytophagia</taxon>
        <taxon>Cytophagales</taxon>
        <taxon>Cyclobacteriaceae</taxon>
        <taxon>Algoriphagus</taxon>
    </lineage>
</organism>
<dbReference type="Proteomes" id="UP001206788">
    <property type="component" value="Unassembled WGS sequence"/>
</dbReference>
<comment type="caution">
    <text evidence="1">The sequence shown here is derived from an EMBL/GenBank/DDBJ whole genome shotgun (WGS) entry which is preliminary data.</text>
</comment>
<sequence>MEKDSLNSLKLFLHEELYLLGEEVDLILEKPKSQKISAEIIQENPDQFEDSKDEIEAEESITQEVAEPSPPVIRGGFEKGILILHEEEVLSDEIMDMLSKIITAVNQSMNDIGLLSSKEMEGKTLEDFQAINAHKVIKFGRISHPINALPIHNYQIKTEEETEYLFADSLTQISMDRALKKKLWETLKTLFNIS</sequence>
<accession>A0ABT2G4L2</accession>
<dbReference type="EMBL" id="JANWGH010000001">
    <property type="protein sequence ID" value="MCS5489381.1"/>
    <property type="molecule type" value="Genomic_DNA"/>
</dbReference>
<reference evidence="1 2" key="1">
    <citation type="submission" date="2022-08" db="EMBL/GenBank/DDBJ databases">
        <title>Algoriphagus sp. CAU 1643 isolated from mud.</title>
        <authorList>
            <person name="Kim W."/>
        </authorList>
    </citation>
    <scope>NUCLEOTIDE SEQUENCE [LARGE SCALE GENOMIC DNA]</scope>
    <source>
        <strain evidence="1 2">CAU 1643</strain>
    </source>
</reference>
<name>A0ABT2G4L2_9BACT</name>
<gene>
    <name evidence="1" type="ORF">NY014_03010</name>
</gene>
<evidence type="ECO:0000313" key="2">
    <source>
        <dbReference type="Proteomes" id="UP001206788"/>
    </source>
</evidence>
<protein>
    <submittedName>
        <fullName evidence="1">Uncharacterized protein</fullName>
    </submittedName>
</protein>
<dbReference type="RefSeq" id="WP_259413048.1">
    <property type="nucleotide sequence ID" value="NZ_JANWGH010000001.1"/>
</dbReference>
<keyword evidence="2" id="KW-1185">Reference proteome</keyword>
<proteinExistence type="predicted"/>
<evidence type="ECO:0000313" key="1">
    <source>
        <dbReference type="EMBL" id="MCS5489381.1"/>
    </source>
</evidence>